<dbReference type="WBParaSite" id="JU765_v2.g18148.t1">
    <property type="protein sequence ID" value="JU765_v2.g18148.t1"/>
    <property type="gene ID" value="JU765_v2.g18148"/>
</dbReference>
<accession>A0AC34QP40</accession>
<protein>
    <submittedName>
        <fullName evidence="2">Uncharacterized protein</fullName>
    </submittedName>
</protein>
<dbReference type="Proteomes" id="UP000887576">
    <property type="component" value="Unplaced"/>
</dbReference>
<sequence>MREFEMFRKPKGRNIRQRQREENTEDEEKSPVKPAEKAQNDVKSEDDDDFPKANAKKPVQLFSFDQDEGNDTEEFKVKKPSQKKRAERLMKKAKEYEKRQKELEAASKNEAVKDLELIVRNPITIRSRSEESDVEVLEDDEVVIEAVHHEMEVKSSFGTVEGIPDAKTVYEMKKKREQMRRDGGKINDDSSFIPLSTEKVVRSRLVREDDNDLSDEDGENVSEFYSSKSLLVTEEERRKREQEEFLRIEGDSEEEEEESDTEAKRKAKESDDEFAEWEKHQIQKAVSSRKVRQIQRETLAVTNEQQITPETVDLADLEEDMDIEVIETLPVIKNLPDVSQMKLADITGKIKL</sequence>
<name>A0AC34QP40_9BILA</name>
<evidence type="ECO:0000313" key="2">
    <source>
        <dbReference type="WBParaSite" id="JU765_v2.g18148.t1"/>
    </source>
</evidence>
<evidence type="ECO:0000313" key="1">
    <source>
        <dbReference type="Proteomes" id="UP000887576"/>
    </source>
</evidence>
<reference evidence="2" key="1">
    <citation type="submission" date="2022-11" db="UniProtKB">
        <authorList>
            <consortium name="WormBaseParasite"/>
        </authorList>
    </citation>
    <scope>IDENTIFICATION</scope>
</reference>
<proteinExistence type="predicted"/>
<organism evidence="1 2">
    <name type="scientific">Panagrolaimus sp. JU765</name>
    <dbReference type="NCBI Taxonomy" id="591449"/>
    <lineage>
        <taxon>Eukaryota</taxon>
        <taxon>Metazoa</taxon>
        <taxon>Ecdysozoa</taxon>
        <taxon>Nematoda</taxon>
        <taxon>Chromadorea</taxon>
        <taxon>Rhabditida</taxon>
        <taxon>Tylenchina</taxon>
        <taxon>Panagrolaimomorpha</taxon>
        <taxon>Panagrolaimoidea</taxon>
        <taxon>Panagrolaimidae</taxon>
        <taxon>Panagrolaimus</taxon>
    </lineage>
</organism>